<dbReference type="GO" id="GO:0035312">
    <property type="term" value="F:5'-3' DNA exonuclease activity"/>
    <property type="evidence" value="ECO:0007669"/>
    <property type="project" value="TreeGrafter"/>
</dbReference>
<dbReference type="InterPro" id="IPR003141">
    <property type="entry name" value="Pol/His_phosphatase_N"/>
</dbReference>
<dbReference type="OrthoDB" id="9804333at2"/>
<reference evidence="2 3" key="1">
    <citation type="submission" date="2016-11" db="EMBL/GenBank/DDBJ databases">
        <authorList>
            <person name="Jaros S."/>
            <person name="Januszkiewicz K."/>
            <person name="Wedrychowicz H."/>
        </authorList>
    </citation>
    <scope>NUCLEOTIDE SEQUENCE [LARGE SCALE GENOMIC DNA]</scope>
    <source>
        <strain evidence="2 3">DSM 17737</strain>
    </source>
</reference>
<protein>
    <recommendedName>
        <fullName evidence="1">Polymerase/histidinol phosphatase N-terminal domain-containing protein</fullName>
    </recommendedName>
</protein>
<sequence length="278" mass="29938">MDLHSHSTASDGGLAPDELVWHAHNQGVTHLALTDHDTCAGIEAARQAAKSAGITLIPGIELSVSWAGRTIHVVGLGIDPAAPALQAFIKQVQAARQARAEAICDRLQKIGLTLDWRSIETHSIGRSHLAMAMVAAGWVKDHQKAFDYYLKQGKKGWVRAEWPALEDGVAAITAAGGIAVLAHPGVYTLSHAKMRALIEDFMAAGGEGIEVSTRAQVDKALQSAAERARQYGLYASQGSDFHHLAWRWRSLGRLAALPPELTPIMSASQLRPYFKDHG</sequence>
<evidence type="ECO:0000259" key="1">
    <source>
        <dbReference type="SMART" id="SM00481"/>
    </source>
</evidence>
<dbReference type="InterPro" id="IPR016195">
    <property type="entry name" value="Pol/histidinol_Pase-like"/>
</dbReference>
<dbReference type="RefSeq" id="WP_159432266.1">
    <property type="nucleotide sequence ID" value="NZ_FSRE01000002.1"/>
</dbReference>
<dbReference type="PANTHER" id="PTHR42924">
    <property type="entry name" value="EXONUCLEASE"/>
    <property type="match status" value="1"/>
</dbReference>
<name>A0A1N6FG06_9GAMM</name>
<keyword evidence="3" id="KW-1185">Reference proteome</keyword>
<dbReference type="SUPFAM" id="SSF89550">
    <property type="entry name" value="PHP domain-like"/>
    <property type="match status" value="1"/>
</dbReference>
<evidence type="ECO:0000313" key="2">
    <source>
        <dbReference type="EMBL" id="SIN94177.1"/>
    </source>
</evidence>
<dbReference type="InterPro" id="IPR052018">
    <property type="entry name" value="PHP_domain"/>
</dbReference>
<dbReference type="EMBL" id="FSRE01000002">
    <property type="protein sequence ID" value="SIN94177.1"/>
    <property type="molecule type" value="Genomic_DNA"/>
</dbReference>
<dbReference type="GO" id="GO:0004534">
    <property type="term" value="F:5'-3' RNA exonuclease activity"/>
    <property type="evidence" value="ECO:0007669"/>
    <property type="project" value="TreeGrafter"/>
</dbReference>
<dbReference type="CDD" id="cd07438">
    <property type="entry name" value="PHP_HisPPase_AMP"/>
    <property type="match status" value="1"/>
</dbReference>
<organism evidence="2 3">
    <name type="scientific">Sulfurivirga caldicuralii</name>
    <dbReference type="NCBI Taxonomy" id="364032"/>
    <lineage>
        <taxon>Bacteria</taxon>
        <taxon>Pseudomonadati</taxon>
        <taxon>Pseudomonadota</taxon>
        <taxon>Gammaproteobacteria</taxon>
        <taxon>Thiotrichales</taxon>
        <taxon>Piscirickettsiaceae</taxon>
        <taxon>Sulfurivirga</taxon>
    </lineage>
</organism>
<dbReference type="STRING" id="364032.SAMN05443662_1064"/>
<dbReference type="InterPro" id="IPR004013">
    <property type="entry name" value="PHP_dom"/>
</dbReference>
<gene>
    <name evidence="2" type="ORF">SAMN05443662_1064</name>
</gene>
<accession>A0A1N6FG06</accession>
<dbReference type="AlphaFoldDB" id="A0A1N6FG06"/>
<dbReference type="PANTHER" id="PTHR42924:SF3">
    <property type="entry name" value="POLYMERASE_HISTIDINOL PHOSPHATASE N-TERMINAL DOMAIN-CONTAINING PROTEIN"/>
    <property type="match status" value="1"/>
</dbReference>
<dbReference type="Gene3D" id="1.10.150.650">
    <property type="match status" value="1"/>
</dbReference>
<proteinExistence type="predicted"/>
<dbReference type="Gene3D" id="3.20.20.140">
    <property type="entry name" value="Metal-dependent hydrolases"/>
    <property type="match status" value="1"/>
</dbReference>
<dbReference type="Pfam" id="PF02811">
    <property type="entry name" value="PHP"/>
    <property type="match status" value="1"/>
</dbReference>
<dbReference type="SMART" id="SM00481">
    <property type="entry name" value="POLIIIAc"/>
    <property type="match status" value="1"/>
</dbReference>
<feature type="domain" description="Polymerase/histidinol phosphatase N-terminal" evidence="1">
    <location>
        <begin position="1"/>
        <end position="66"/>
    </location>
</feature>
<dbReference type="Proteomes" id="UP000198461">
    <property type="component" value="Unassembled WGS sequence"/>
</dbReference>
<evidence type="ECO:0000313" key="3">
    <source>
        <dbReference type="Proteomes" id="UP000198461"/>
    </source>
</evidence>